<evidence type="ECO:0000313" key="5">
    <source>
        <dbReference type="Proteomes" id="UP001195769"/>
    </source>
</evidence>
<dbReference type="AlphaFoldDB" id="A0AAD4E8F2"/>
<evidence type="ECO:0000313" key="3">
    <source>
        <dbReference type="EMBL" id="KAG1901288.1"/>
    </source>
</evidence>
<comment type="caution">
    <text evidence="4">The sequence shown here is derived from an EMBL/GenBank/DDBJ whole genome shotgun (WGS) entry which is preliminary data.</text>
</comment>
<dbReference type="EMBL" id="JABBWK010000135">
    <property type="protein sequence ID" value="KAG1890626.1"/>
    <property type="molecule type" value="Genomic_DNA"/>
</dbReference>
<dbReference type="EMBL" id="JABBWK010000021">
    <property type="protein sequence ID" value="KAG1901507.1"/>
    <property type="molecule type" value="Genomic_DNA"/>
</dbReference>
<feature type="chain" id="PRO_5042441180" description="NAD-dependent glyceraldehyde-3-phosphate dehydrogenase" evidence="1">
    <location>
        <begin position="21"/>
        <end position="55"/>
    </location>
</feature>
<sequence>SMLNTVLSRPLLSLFNAAIAVNSTAYEDEEKETGKRVFVGSKTETALLNFAKELG</sequence>
<feature type="non-terminal residue" evidence="4">
    <location>
        <position position="1"/>
    </location>
</feature>
<gene>
    <name evidence="2" type="ORF">F5891DRAFT_889116</name>
    <name evidence="4" type="ORF">F5891DRAFT_896651</name>
    <name evidence="3" type="ORF">F5891DRAFT_901595</name>
</gene>
<evidence type="ECO:0008006" key="6">
    <source>
        <dbReference type="Google" id="ProtNLM"/>
    </source>
</evidence>
<dbReference type="GeneID" id="64667555"/>
<dbReference type="SUPFAM" id="SSF81660">
    <property type="entry name" value="Metal cation-transporting ATPase, ATP-binding domain N"/>
    <property type="match status" value="1"/>
</dbReference>
<keyword evidence="5" id="KW-1185">Reference proteome</keyword>
<proteinExistence type="predicted"/>
<dbReference type="InterPro" id="IPR023299">
    <property type="entry name" value="ATPase_P-typ_cyto_dom_N"/>
</dbReference>
<protein>
    <recommendedName>
        <fullName evidence="6">NAD-dependent glyceraldehyde-3-phosphate dehydrogenase</fullName>
    </recommendedName>
</protein>
<accession>A0AAD4E8F2</accession>
<feature type="non-terminal residue" evidence="4">
    <location>
        <position position="55"/>
    </location>
</feature>
<keyword evidence="1" id="KW-0732">Signal</keyword>
<reference evidence="4" key="1">
    <citation type="journal article" date="2020" name="New Phytol.">
        <title>Comparative genomics reveals dynamic genome evolution in host specialist ectomycorrhizal fungi.</title>
        <authorList>
            <person name="Lofgren L.A."/>
            <person name="Nguyen N.H."/>
            <person name="Vilgalys R."/>
            <person name="Ruytinx J."/>
            <person name="Liao H.L."/>
            <person name="Branco S."/>
            <person name="Kuo A."/>
            <person name="LaButti K."/>
            <person name="Lipzen A."/>
            <person name="Andreopoulos W."/>
            <person name="Pangilinan J."/>
            <person name="Riley R."/>
            <person name="Hundley H."/>
            <person name="Na H."/>
            <person name="Barry K."/>
            <person name="Grigoriev I.V."/>
            <person name="Stajich J.E."/>
            <person name="Kennedy P.G."/>
        </authorList>
    </citation>
    <scope>NUCLEOTIDE SEQUENCE</scope>
    <source>
        <strain evidence="4">FC203</strain>
    </source>
</reference>
<evidence type="ECO:0000313" key="4">
    <source>
        <dbReference type="EMBL" id="KAG1901507.1"/>
    </source>
</evidence>
<dbReference type="GO" id="GO:0000166">
    <property type="term" value="F:nucleotide binding"/>
    <property type="evidence" value="ECO:0007669"/>
    <property type="project" value="InterPro"/>
</dbReference>
<dbReference type="EMBL" id="JABBWK010000022">
    <property type="protein sequence ID" value="KAG1901288.1"/>
    <property type="molecule type" value="Genomic_DNA"/>
</dbReference>
<feature type="signal peptide" evidence="1">
    <location>
        <begin position="1"/>
        <end position="20"/>
    </location>
</feature>
<organism evidence="4 5">
    <name type="scientific">Suillus fuscotomentosus</name>
    <dbReference type="NCBI Taxonomy" id="1912939"/>
    <lineage>
        <taxon>Eukaryota</taxon>
        <taxon>Fungi</taxon>
        <taxon>Dikarya</taxon>
        <taxon>Basidiomycota</taxon>
        <taxon>Agaricomycotina</taxon>
        <taxon>Agaricomycetes</taxon>
        <taxon>Agaricomycetidae</taxon>
        <taxon>Boletales</taxon>
        <taxon>Suillineae</taxon>
        <taxon>Suillaceae</taxon>
        <taxon>Suillus</taxon>
    </lineage>
</organism>
<evidence type="ECO:0000256" key="1">
    <source>
        <dbReference type="SAM" id="SignalP"/>
    </source>
</evidence>
<dbReference type="RefSeq" id="XP_041217892.1">
    <property type="nucleotide sequence ID" value="XM_041373257.1"/>
</dbReference>
<dbReference type="Pfam" id="PF13246">
    <property type="entry name" value="Cation_ATPase"/>
    <property type="match status" value="1"/>
</dbReference>
<dbReference type="Gene3D" id="3.40.1110.10">
    <property type="entry name" value="Calcium-transporting ATPase, cytoplasmic domain N"/>
    <property type="match status" value="1"/>
</dbReference>
<dbReference type="Proteomes" id="UP001195769">
    <property type="component" value="Unassembled WGS sequence"/>
</dbReference>
<name>A0AAD4E8F2_9AGAM</name>
<evidence type="ECO:0000313" key="2">
    <source>
        <dbReference type="EMBL" id="KAG1890626.1"/>
    </source>
</evidence>